<dbReference type="RefSeq" id="WP_232190206.1">
    <property type="nucleotide sequence ID" value="NZ_JAIOAP010000029.1"/>
</dbReference>
<dbReference type="EMBL" id="JASKHM010000020">
    <property type="protein sequence ID" value="MEQ4486322.1"/>
    <property type="molecule type" value="Genomic_DNA"/>
</dbReference>
<dbReference type="SUPFAM" id="SSF64288">
    <property type="entry name" value="Chorismate lyase-like"/>
    <property type="match status" value="1"/>
</dbReference>
<dbReference type="Gene3D" id="3.40.1410.10">
    <property type="entry name" value="Chorismate lyase-like"/>
    <property type="match status" value="1"/>
</dbReference>
<reference evidence="1 2" key="1">
    <citation type="journal article" date="2023" name="Genome Announc.">
        <title>Pan-Genome Analyses of the Genus Cohnella and Proposal of the Novel Species Cohnella silvisoli sp. nov., Isolated from Forest Soil.</title>
        <authorList>
            <person name="Wang C."/>
            <person name="Mao L."/>
            <person name="Bao G."/>
            <person name="Zhu H."/>
        </authorList>
    </citation>
    <scope>NUCLEOTIDE SEQUENCE [LARGE SCALE GENOMIC DNA]</scope>
    <source>
        <strain evidence="1 2">NL03-T5-1</strain>
    </source>
</reference>
<evidence type="ECO:0000313" key="2">
    <source>
        <dbReference type="Proteomes" id="UP001493487"/>
    </source>
</evidence>
<name>A0ABV1L3I0_9BACL</name>
<protein>
    <submittedName>
        <fullName evidence="1">4-hydroxybenzoate synthetase</fullName>
    </submittedName>
</protein>
<organism evidence="1 2">
    <name type="scientific">Cohnella silvisoli</name>
    <dbReference type="NCBI Taxonomy" id="2873699"/>
    <lineage>
        <taxon>Bacteria</taxon>
        <taxon>Bacillati</taxon>
        <taxon>Bacillota</taxon>
        <taxon>Bacilli</taxon>
        <taxon>Bacillales</taxon>
        <taxon>Paenibacillaceae</taxon>
        <taxon>Cohnella</taxon>
    </lineage>
</organism>
<evidence type="ECO:0000313" key="1">
    <source>
        <dbReference type="EMBL" id="MEQ4486322.1"/>
    </source>
</evidence>
<dbReference type="InterPro" id="IPR028978">
    <property type="entry name" value="Chorismate_lyase_/UTRA_dom_sf"/>
</dbReference>
<accession>A0ABV1L3I0</accession>
<comment type="caution">
    <text evidence="1">The sequence shown here is derived from an EMBL/GenBank/DDBJ whole genome shotgun (WGS) entry which is preliminary data.</text>
</comment>
<proteinExistence type="predicted"/>
<keyword evidence="2" id="KW-1185">Reference proteome</keyword>
<sequence length="204" mass="23302">MTRKEIKDIDSGFDFLHRLVFNILLITDGRTTDILETLMDETMSLQVVRQEQINDEQTAQLGEDLDAPYYVRESILIGAKSQLVISHNIALVCSKYLPSLMFEAIAAKQEGIGKTISTFGLQTSRKVVDSGWRKDTETVDLFYKPLKLRFSPTKSKVPYKKYSIDFGTHPGIYLLEYFNPNIVLLRLKQLRNESHGADDQIPLN</sequence>
<gene>
    <name evidence="1" type="ORF">QJS35_28460</name>
</gene>
<dbReference type="Proteomes" id="UP001493487">
    <property type="component" value="Unassembled WGS sequence"/>
</dbReference>